<name>A0A1G5JFA2_9FIRM</name>
<dbReference type="EMBL" id="FMUS01000019">
    <property type="protein sequence ID" value="SCY87032.1"/>
    <property type="molecule type" value="Genomic_DNA"/>
</dbReference>
<dbReference type="STRING" id="1120976.SAMN03080606_02825"/>
<dbReference type="OrthoDB" id="1954033at2"/>
<evidence type="ECO:0000313" key="3">
    <source>
        <dbReference type="EMBL" id="SCY87032.1"/>
    </source>
</evidence>
<feature type="chain" id="PRO_5038347799" evidence="1">
    <location>
        <begin position="19"/>
        <end position="185"/>
    </location>
</feature>
<accession>A0A1G5JFA2</accession>
<protein>
    <submittedName>
        <fullName evidence="3">Sporulation and spore germination</fullName>
    </submittedName>
</protein>
<keyword evidence="1" id="KW-0732">Signal</keyword>
<dbReference type="SMART" id="SM00909">
    <property type="entry name" value="Germane"/>
    <property type="match status" value="1"/>
</dbReference>
<evidence type="ECO:0000313" key="4">
    <source>
        <dbReference type="Proteomes" id="UP000198636"/>
    </source>
</evidence>
<dbReference type="RefSeq" id="WP_091544684.1">
    <property type="nucleotide sequence ID" value="NZ_FMUS01000019.1"/>
</dbReference>
<evidence type="ECO:0000256" key="1">
    <source>
        <dbReference type="SAM" id="SignalP"/>
    </source>
</evidence>
<keyword evidence="4" id="KW-1185">Reference proteome</keyword>
<feature type="domain" description="GerMN" evidence="2">
    <location>
        <begin position="85"/>
        <end position="169"/>
    </location>
</feature>
<dbReference type="Pfam" id="PF10646">
    <property type="entry name" value="Germane"/>
    <property type="match status" value="1"/>
</dbReference>
<reference evidence="3 4" key="1">
    <citation type="submission" date="2016-10" db="EMBL/GenBank/DDBJ databases">
        <authorList>
            <person name="de Groot N.N."/>
        </authorList>
    </citation>
    <scope>NUCLEOTIDE SEQUENCE [LARGE SCALE GENOMIC DNA]</scope>
    <source>
        <strain evidence="3 4">DSM 18978</strain>
    </source>
</reference>
<proteinExistence type="predicted"/>
<dbReference type="Proteomes" id="UP000198636">
    <property type="component" value="Unassembled WGS sequence"/>
</dbReference>
<dbReference type="PROSITE" id="PS51257">
    <property type="entry name" value="PROKAR_LIPOPROTEIN"/>
    <property type="match status" value="1"/>
</dbReference>
<dbReference type="InterPro" id="IPR019606">
    <property type="entry name" value="GerMN"/>
</dbReference>
<sequence>MKRIIILLVAITMIFTLAACGKQVTEAPEDNDGNENEVVDPSPDVETVVITLYFMNEEYVITGNEELEKIIEVNREVTIGEKPIEEVVMEELKKTTEGEELYTALANIKVLSVETAESTAYVNLSSENLFGGSLEESSILTQVVLSLTEIDGIDSVQFLVDGSKRETLMGHYLIEEPLNRDEFNF</sequence>
<evidence type="ECO:0000259" key="2">
    <source>
        <dbReference type="SMART" id="SM00909"/>
    </source>
</evidence>
<dbReference type="AlphaFoldDB" id="A0A1G5JFA2"/>
<feature type="signal peptide" evidence="1">
    <location>
        <begin position="1"/>
        <end position="18"/>
    </location>
</feature>
<gene>
    <name evidence="3" type="ORF">SAMN03080606_02825</name>
</gene>
<organism evidence="3 4">
    <name type="scientific">Alkaliphilus peptidifermentans DSM 18978</name>
    <dbReference type="NCBI Taxonomy" id="1120976"/>
    <lineage>
        <taxon>Bacteria</taxon>
        <taxon>Bacillati</taxon>
        <taxon>Bacillota</taxon>
        <taxon>Clostridia</taxon>
        <taxon>Peptostreptococcales</taxon>
        <taxon>Natronincolaceae</taxon>
        <taxon>Alkaliphilus</taxon>
    </lineage>
</organism>